<feature type="compositionally biased region" description="Low complexity" evidence="2">
    <location>
        <begin position="66"/>
        <end position="77"/>
    </location>
</feature>
<dbReference type="SUPFAM" id="SSF57756">
    <property type="entry name" value="Retrovirus zinc finger-like domains"/>
    <property type="match status" value="1"/>
</dbReference>
<keyword evidence="1" id="KW-0507">mRNA processing</keyword>
<dbReference type="InterPro" id="IPR036875">
    <property type="entry name" value="Znf_CCHC_sf"/>
</dbReference>
<dbReference type="OrthoDB" id="4509994at2759"/>
<dbReference type="AlphaFoldDB" id="A0A284RXP9"/>
<dbReference type="EMBL" id="FUEG01000020">
    <property type="protein sequence ID" value="SJL13526.1"/>
    <property type="molecule type" value="Genomic_DNA"/>
</dbReference>
<dbReference type="Proteomes" id="UP000219338">
    <property type="component" value="Unassembled WGS sequence"/>
</dbReference>
<dbReference type="GO" id="GO:0003676">
    <property type="term" value="F:nucleic acid binding"/>
    <property type="evidence" value="ECO:0007669"/>
    <property type="project" value="InterPro"/>
</dbReference>
<dbReference type="GO" id="GO:0006397">
    <property type="term" value="P:mRNA processing"/>
    <property type="evidence" value="ECO:0007669"/>
    <property type="project" value="UniProtKB-KW"/>
</dbReference>
<evidence type="ECO:0000313" key="3">
    <source>
        <dbReference type="EMBL" id="SJL13526.1"/>
    </source>
</evidence>
<dbReference type="Gene3D" id="4.10.60.10">
    <property type="entry name" value="Zinc finger, CCHC-type"/>
    <property type="match status" value="1"/>
</dbReference>
<keyword evidence="4" id="KW-1185">Reference proteome</keyword>
<evidence type="ECO:0008006" key="5">
    <source>
        <dbReference type="Google" id="ProtNLM"/>
    </source>
</evidence>
<dbReference type="GO" id="GO:0008270">
    <property type="term" value="F:zinc ion binding"/>
    <property type="evidence" value="ECO:0007669"/>
    <property type="project" value="InterPro"/>
</dbReference>
<evidence type="ECO:0000256" key="2">
    <source>
        <dbReference type="SAM" id="MobiDB-lite"/>
    </source>
</evidence>
<organism evidence="3 4">
    <name type="scientific">Armillaria ostoyae</name>
    <name type="common">Armillaria root rot fungus</name>
    <dbReference type="NCBI Taxonomy" id="47428"/>
    <lineage>
        <taxon>Eukaryota</taxon>
        <taxon>Fungi</taxon>
        <taxon>Dikarya</taxon>
        <taxon>Basidiomycota</taxon>
        <taxon>Agaricomycotina</taxon>
        <taxon>Agaricomycetes</taxon>
        <taxon>Agaricomycetidae</taxon>
        <taxon>Agaricales</taxon>
        <taxon>Marasmiineae</taxon>
        <taxon>Physalacriaceae</taxon>
        <taxon>Armillaria</taxon>
    </lineage>
</organism>
<name>A0A284RXP9_ARMOS</name>
<reference evidence="4" key="1">
    <citation type="journal article" date="2017" name="Nat. Ecol. Evol.">
        <title>Genome expansion and lineage-specific genetic innovations in the forest pathogenic fungi Armillaria.</title>
        <authorList>
            <person name="Sipos G."/>
            <person name="Prasanna A.N."/>
            <person name="Walter M.C."/>
            <person name="O'Connor E."/>
            <person name="Balint B."/>
            <person name="Krizsan K."/>
            <person name="Kiss B."/>
            <person name="Hess J."/>
            <person name="Varga T."/>
            <person name="Slot J."/>
            <person name="Riley R."/>
            <person name="Boka B."/>
            <person name="Rigling D."/>
            <person name="Barry K."/>
            <person name="Lee J."/>
            <person name="Mihaltcheva S."/>
            <person name="LaButti K."/>
            <person name="Lipzen A."/>
            <person name="Waldron R."/>
            <person name="Moloney N.M."/>
            <person name="Sperisen C."/>
            <person name="Kredics L."/>
            <person name="Vagvoelgyi C."/>
            <person name="Patrignani A."/>
            <person name="Fitzpatrick D."/>
            <person name="Nagy I."/>
            <person name="Doyle S."/>
            <person name="Anderson J.B."/>
            <person name="Grigoriev I.V."/>
            <person name="Gueldener U."/>
            <person name="Muensterkoetter M."/>
            <person name="Nagy L.G."/>
        </authorList>
    </citation>
    <scope>NUCLEOTIDE SEQUENCE [LARGE SCALE GENOMIC DNA]</scope>
    <source>
        <strain evidence="4">C18/9</strain>
    </source>
</reference>
<accession>A0A284RXP9</accession>
<evidence type="ECO:0000256" key="1">
    <source>
        <dbReference type="ARBA" id="ARBA00022664"/>
    </source>
</evidence>
<feature type="region of interest" description="Disordered" evidence="2">
    <location>
        <begin position="54"/>
        <end position="81"/>
    </location>
</feature>
<feature type="compositionally biased region" description="Polar residues" evidence="2">
    <location>
        <begin position="54"/>
        <end position="65"/>
    </location>
</feature>
<gene>
    <name evidence="3" type="ORF">ARMOST_16970</name>
</gene>
<proteinExistence type="predicted"/>
<sequence>MVKAVQLSVPDSYTNAIANSSENILVTYNDWKRCILRIYEERQKKWVFDQTLGNSSRHINPQKNPTTNTTHTTTTATSYSKADGMTSLSLAKPMSSAAPMGGRDSGGRWLARPGTTFGGQGAPMDIGKLRAEGRYFRCHKKGHMGKDCPEKKDFRDIRSVQVTNEPVMESKVEEVKKEKAAAV</sequence>
<protein>
    <recommendedName>
        <fullName evidence="5">CCHC-type domain-containing protein</fullName>
    </recommendedName>
</protein>
<evidence type="ECO:0000313" key="4">
    <source>
        <dbReference type="Proteomes" id="UP000219338"/>
    </source>
</evidence>